<dbReference type="EC" id="3.5.1.2" evidence="7"/>
<dbReference type="InterPro" id="IPR021196">
    <property type="entry name" value="PdxT/SNO_CS"/>
</dbReference>
<dbReference type="CDD" id="cd01749">
    <property type="entry name" value="GATase1_PB"/>
    <property type="match status" value="1"/>
</dbReference>
<evidence type="ECO:0000313" key="11">
    <source>
        <dbReference type="Proteomes" id="UP000632195"/>
    </source>
</evidence>
<feature type="active site" description="Nucleophile" evidence="7 8">
    <location>
        <position position="81"/>
    </location>
</feature>
<feature type="binding site" evidence="7 9">
    <location>
        <position position="108"/>
    </location>
    <ligand>
        <name>L-glutamine</name>
        <dbReference type="ChEBI" id="CHEBI:58359"/>
    </ligand>
</feature>
<dbReference type="AlphaFoldDB" id="A0AA37BQ48"/>
<dbReference type="InterPro" id="IPR002161">
    <property type="entry name" value="PdxT/SNO"/>
</dbReference>
<keyword evidence="4 7" id="KW-0315">Glutamine amidotransferase</keyword>
<dbReference type="PROSITE" id="PS51130">
    <property type="entry name" value="PDXT_SNO_2"/>
    <property type="match status" value="1"/>
</dbReference>
<dbReference type="PIRSF" id="PIRSF005639">
    <property type="entry name" value="Glut_amidoT_SNO"/>
    <property type="match status" value="1"/>
</dbReference>
<dbReference type="GO" id="GO:0036381">
    <property type="term" value="F:pyridoxal 5'-phosphate synthase (glutamine hydrolysing) activity"/>
    <property type="evidence" value="ECO:0007669"/>
    <property type="project" value="UniProtKB-UniRule"/>
</dbReference>
<keyword evidence="11" id="KW-1185">Reference proteome</keyword>
<dbReference type="InterPro" id="IPR029062">
    <property type="entry name" value="Class_I_gatase-like"/>
</dbReference>
<evidence type="ECO:0000256" key="6">
    <source>
        <dbReference type="ARBA" id="ARBA00049534"/>
    </source>
</evidence>
<organism evidence="10 11">
    <name type="scientific">Thermogymnomonas acidicola</name>
    <dbReference type="NCBI Taxonomy" id="399579"/>
    <lineage>
        <taxon>Archaea</taxon>
        <taxon>Methanobacteriati</taxon>
        <taxon>Thermoplasmatota</taxon>
        <taxon>Thermoplasmata</taxon>
        <taxon>Thermoplasmatales</taxon>
        <taxon>Thermogymnomonas</taxon>
    </lineage>
</organism>
<dbReference type="FunFam" id="3.40.50.880:FF:000010">
    <property type="entry name" value="uncharacterized protein LOC100176842 isoform X2"/>
    <property type="match status" value="1"/>
</dbReference>
<evidence type="ECO:0000256" key="2">
    <source>
        <dbReference type="ARBA" id="ARBA00022801"/>
    </source>
</evidence>
<dbReference type="PROSITE" id="PS51274">
    <property type="entry name" value="GATASE_COBBQ"/>
    <property type="match status" value="1"/>
</dbReference>
<comment type="subunit">
    <text evidence="7">In the presence of PdxS, forms a dodecamer of heterodimers. Only shows activity in the heterodimer.</text>
</comment>
<keyword evidence="5 7" id="KW-0456">Lyase</keyword>
<dbReference type="PROSITE" id="PS01236">
    <property type="entry name" value="PDXT_SNO_1"/>
    <property type="match status" value="1"/>
</dbReference>
<sequence>MKVCVVGYQGDVEEHIQTLRSLRRRDVVAVRARRLSDLDGCNGIIIPGGESTTIYRLTVESGMYRRIVEMAESGTPVMGTCAGLILISKETFDERVRGMGLLDVKTRRNAYGRQVDSFIREIEIDSIGNFMGVFIRAPIIEDAGSAKVLASEGGRPVMVLQKNVLGMTFHPELTGDTRVHEKFLNMIEGEGYISTGTHGGEGE</sequence>
<dbReference type="EMBL" id="BMNY01000001">
    <property type="protein sequence ID" value="GGM69021.1"/>
    <property type="molecule type" value="Genomic_DNA"/>
</dbReference>
<comment type="catalytic activity">
    <reaction evidence="7">
        <text>aldehydo-D-ribose 5-phosphate + D-glyceraldehyde 3-phosphate + L-glutamine = pyridoxal 5'-phosphate + L-glutamate + phosphate + 3 H2O + H(+)</text>
        <dbReference type="Rhea" id="RHEA:31507"/>
        <dbReference type="ChEBI" id="CHEBI:15377"/>
        <dbReference type="ChEBI" id="CHEBI:15378"/>
        <dbReference type="ChEBI" id="CHEBI:29985"/>
        <dbReference type="ChEBI" id="CHEBI:43474"/>
        <dbReference type="ChEBI" id="CHEBI:58273"/>
        <dbReference type="ChEBI" id="CHEBI:58359"/>
        <dbReference type="ChEBI" id="CHEBI:59776"/>
        <dbReference type="ChEBI" id="CHEBI:597326"/>
        <dbReference type="EC" id="4.3.3.6"/>
    </reaction>
</comment>
<evidence type="ECO:0000256" key="3">
    <source>
        <dbReference type="ARBA" id="ARBA00022898"/>
    </source>
</evidence>
<evidence type="ECO:0000256" key="4">
    <source>
        <dbReference type="ARBA" id="ARBA00022962"/>
    </source>
</evidence>
<protein>
    <recommendedName>
        <fullName evidence="7">Pyridoxal 5'-phosphate synthase subunit PdxT</fullName>
        <ecNumber evidence="7">4.3.3.6</ecNumber>
    </recommendedName>
    <alternativeName>
        <fullName evidence="7">Pdx2</fullName>
    </alternativeName>
    <alternativeName>
        <fullName evidence="7">Pyridoxal 5'-phosphate synthase glutaminase subunit</fullName>
        <ecNumber evidence="7">3.5.1.2</ecNumber>
    </alternativeName>
</protein>
<keyword evidence="3 7" id="KW-0663">Pyridoxal phosphate</keyword>
<evidence type="ECO:0000256" key="9">
    <source>
        <dbReference type="PIRSR" id="PIRSR005639-2"/>
    </source>
</evidence>
<dbReference type="PANTHER" id="PTHR31559">
    <property type="entry name" value="PYRIDOXAL 5'-PHOSPHATE SYNTHASE SUBUNIT SNO"/>
    <property type="match status" value="1"/>
</dbReference>
<dbReference type="GO" id="GO:1903600">
    <property type="term" value="C:glutaminase complex"/>
    <property type="evidence" value="ECO:0007669"/>
    <property type="project" value="TreeGrafter"/>
</dbReference>
<dbReference type="RefSeq" id="WP_188679852.1">
    <property type="nucleotide sequence ID" value="NZ_BMNY01000001.1"/>
</dbReference>
<feature type="binding site" evidence="7 9">
    <location>
        <begin position="135"/>
        <end position="136"/>
    </location>
    <ligand>
        <name>L-glutamine</name>
        <dbReference type="ChEBI" id="CHEBI:58359"/>
    </ligand>
</feature>
<evidence type="ECO:0000256" key="5">
    <source>
        <dbReference type="ARBA" id="ARBA00023239"/>
    </source>
</evidence>
<dbReference type="SUPFAM" id="SSF52317">
    <property type="entry name" value="Class I glutamine amidotransferase-like"/>
    <property type="match status" value="1"/>
</dbReference>
<comment type="function">
    <text evidence="7">Catalyzes the hydrolysis of glutamine to glutamate and ammonia as part of the biosynthesis of pyridoxal 5'-phosphate. The resulting ammonia molecule is channeled to the active site of PdxS.</text>
</comment>
<feature type="active site" description="Charge relay system" evidence="7 8">
    <location>
        <position position="170"/>
    </location>
</feature>
<comment type="caution">
    <text evidence="10">The sequence shown here is derived from an EMBL/GenBank/DDBJ whole genome shotgun (WGS) entry which is preliminary data.</text>
</comment>
<comment type="similarity">
    <text evidence="1 7">Belongs to the glutaminase PdxT/SNO family.</text>
</comment>
<evidence type="ECO:0000256" key="1">
    <source>
        <dbReference type="ARBA" id="ARBA00008345"/>
    </source>
</evidence>
<name>A0AA37BQ48_9ARCH</name>
<dbReference type="Gene3D" id="3.40.50.880">
    <property type="match status" value="1"/>
</dbReference>
<accession>A0AA37BQ48</accession>
<feature type="binding site" evidence="7 9">
    <location>
        <begin position="49"/>
        <end position="51"/>
    </location>
    <ligand>
        <name>L-glutamine</name>
        <dbReference type="ChEBI" id="CHEBI:58359"/>
    </ligand>
</feature>
<dbReference type="GO" id="GO:0005829">
    <property type="term" value="C:cytosol"/>
    <property type="evidence" value="ECO:0007669"/>
    <property type="project" value="TreeGrafter"/>
</dbReference>
<comment type="pathway">
    <text evidence="7">Cofactor biosynthesis; pyridoxal 5'-phosphate biosynthesis.</text>
</comment>
<reference evidence="10" key="2">
    <citation type="submission" date="2022-09" db="EMBL/GenBank/DDBJ databases">
        <authorList>
            <person name="Sun Q."/>
            <person name="Ohkuma M."/>
        </authorList>
    </citation>
    <scope>NUCLEOTIDE SEQUENCE</scope>
    <source>
        <strain evidence="10">JCM 13583</strain>
    </source>
</reference>
<comment type="catalytic activity">
    <reaction evidence="6 7">
        <text>L-glutamine + H2O = L-glutamate + NH4(+)</text>
        <dbReference type="Rhea" id="RHEA:15889"/>
        <dbReference type="ChEBI" id="CHEBI:15377"/>
        <dbReference type="ChEBI" id="CHEBI:28938"/>
        <dbReference type="ChEBI" id="CHEBI:29985"/>
        <dbReference type="ChEBI" id="CHEBI:58359"/>
        <dbReference type="EC" id="3.5.1.2"/>
    </reaction>
</comment>
<dbReference type="PANTHER" id="PTHR31559:SF0">
    <property type="entry name" value="PYRIDOXAL 5'-PHOSPHATE SYNTHASE SUBUNIT SNO1-RELATED"/>
    <property type="match status" value="1"/>
</dbReference>
<dbReference type="NCBIfam" id="TIGR03800">
    <property type="entry name" value="PLP_synth_Pdx2"/>
    <property type="match status" value="1"/>
</dbReference>
<dbReference type="GO" id="GO:0004359">
    <property type="term" value="F:glutaminase activity"/>
    <property type="evidence" value="ECO:0007669"/>
    <property type="project" value="UniProtKB-UniRule"/>
</dbReference>
<dbReference type="Pfam" id="PF01174">
    <property type="entry name" value="SNO"/>
    <property type="match status" value="1"/>
</dbReference>
<dbReference type="Proteomes" id="UP000632195">
    <property type="component" value="Unassembled WGS sequence"/>
</dbReference>
<reference evidence="10" key="1">
    <citation type="journal article" date="2014" name="Int. J. Syst. Evol. Microbiol.">
        <title>Complete genome sequence of Corynebacterium casei LMG S-19264T (=DSM 44701T), isolated from a smear-ripened cheese.</title>
        <authorList>
            <consortium name="US DOE Joint Genome Institute (JGI-PGF)"/>
            <person name="Walter F."/>
            <person name="Albersmeier A."/>
            <person name="Kalinowski J."/>
            <person name="Ruckert C."/>
        </authorList>
    </citation>
    <scope>NUCLEOTIDE SEQUENCE</scope>
    <source>
        <strain evidence="10">JCM 13583</strain>
    </source>
</reference>
<dbReference type="GO" id="GO:0008614">
    <property type="term" value="P:pyridoxine metabolic process"/>
    <property type="evidence" value="ECO:0007669"/>
    <property type="project" value="TreeGrafter"/>
</dbReference>
<dbReference type="PROSITE" id="PS51273">
    <property type="entry name" value="GATASE_TYPE_1"/>
    <property type="match status" value="1"/>
</dbReference>
<dbReference type="HAMAP" id="MF_01615">
    <property type="entry name" value="PdxT"/>
    <property type="match status" value="1"/>
</dbReference>
<proteinExistence type="inferred from homology"/>
<evidence type="ECO:0000256" key="7">
    <source>
        <dbReference type="HAMAP-Rule" id="MF_01615"/>
    </source>
</evidence>
<dbReference type="EC" id="4.3.3.6" evidence="7"/>
<evidence type="ECO:0000256" key="8">
    <source>
        <dbReference type="PIRSR" id="PIRSR005639-1"/>
    </source>
</evidence>
<feature type="active site" description="Charge relay system" evidence="7 8">
    <location>
        <position position="172"/>
    </location>
</feature>
<dbReference type="GO" id="GO:0006543">
    <property type="term" value="P:L-glutamine catabolic process"/>
    <property type="evidence" value="ECO:0007669"/>
    <property type="project" value="UniProtKB-UniRule"/>
</dbReference>
<evidence type="ECO:0000313" key="10">
    <source>
        <dbReference type="EMBL" id="GGM69021.1"/>
    </source>
</evidence>
<keyword evidence="2 7" id="KW-0378">Hydrolase</keyword>
<gene>
    <name evidence="7" type="primary">pdxT</name>
    <name evidence="10" type="ORF">GCM10007108_03940</name>
</gene>
<dbReference type="GO" id="GO:0042823">
    <property type="term" value="P:pyridoxal phosphate biosynthetic process"/>
    <property type="evidence" value="ECO:0007669"/>
    <property type="project" value="UniProtKB-UniRule"/>
</dbReference>